<protein>
    <submittedName>
        <fullName evidence="2">Putative membrane protein YqjE</fullName>
    </submittedName>
</protein>
<keyword evidence="1" id="KW-0472">Membrane</keyword>
<dbReference type="EMBL" id="PVUE01000003">
    <property type="protein sequence ID" value="PRZ43097.1"/>
    <property type="molecule type" value="Genomic_DNA"/>
</dbReference>
<keyword evidence="3" id="KW-1185">Reference proteome</keyword>
<keyword evidence="1" id="KW-1133">Transmembrane helix</keyword>
<name>A0A2T1A3M8_9ACTN</name>
<evidence type="ECO:0000313" key="3">
    <source>
        <dbReference type="Proteomes" id="UP000237752"/>
    </source>
</evidence>
<dbReference type="InterPro" id="IPR009937">
    <property type="entry name" value="Phage_holin_3_6"/>
</dbReference>
<dbReference type="RefSeq" id="WP_106348069.1">
    <property type="nucleotide sequence ID" value="NZ_PVUE01000003.1"/>
</dbReference>
<feature type="transmembrane region" description="Helical" evidence="1">
    <location>
        <begin position="92"/>
        <end position="113"/>
    </location>
</feature>
<feature type="transmembrane region" description="Helical" evidence="1">
    <location>
        <begin position="61"/>
        <end position="86"/>
    </location>
</feature>
<accession>A0A2T1A3M8</accession>
<dbReference type="Proteomes" id="UP000237752">
    <property type="component" value="Unassembled WGS sequence"/>
</dbReference>
<sequence>MTIPDTRYAAVEETEVAHPSVGTLVKEASDHLSTLVRSEVELAKTEVKAEVKKAATGSISLIVAGVLVLVALPFIFVTLAEVLILIGLPRWAGYACIVGFFFVLAALFGLIGLRKIKKIKKPERTVSSMKKNSEIARAFKKPEKAA</sequence>
<dbReference type="AlphaFoldDB" id="A0A2T1A3M8"/>
<gene>
    <name evidence="2" type="ORF">CLV47_103154</name>
</gene>
<proteinExistence type="predicted"/>
<organism evidence="2 3">
    <name type="scientific">Antricoccus suffuscus</name>
    <dbReference type="NCBI Taxonomy" id="1629062"/>
    <lineage>
        <taxon>Bacteria</taxon>
        <taxon>Bacillati</taxon>
        <taxon>Actinomycetota</taxon>
        <taxon>Actinomycetes</taxon>
        <taxon>Geodermatophilales</taxon>
        <taxon>Antricoccaceae</taxon>
        <taxon>Antricoccus</taxon>
    </lineage>
</organism>
<evidence type="ECO:0000313" key="2">
    <source>
        <dbReference type="EMBL" id="PRZ43097.1"/>
    </source>
</evidence>
<keyword evidence="1" id="KW-0812">Transmembrane</keyword>
<evidence type="ECO:0000256" key="1">
    <source>
        <dbReference type="SAM" id="Phobius"/>
    </source>
</evidence>
<dbReference type="OrthoDB" id="3828498at2"/>
<comment type="caution">
    <text evidence="2">The sequence shown here is derived from an EMBL/GenBank/DDBJ whole genome shotgun (WGS) entry which is preliminary data.</text>
</comment>
<reference evidence="2 3" key="1">
    <citation type="submission" date="2018-03" db="EMBL/GenBank/DDBJ databases">
        <title>Genomic Encyclopedia of Archaeal and Bacterial Type Strains, Phase II (KMG-II): from individual species to whole genera.</title>
        <authorList>
            <person name="Goeker M."/>
        </authorList>
    </citation>
    <scope>NUCLEOTIDE SEQUENCE [LARGE SCALE GENOMIC DNA]</scope>
    <source>
        <strain evidence="2 3">DSM 100065</strain>
    </source>
</reference>
<dbReference type="Pfam" id="PF07332">
    <property type="entry name" value="Phage_holin_3_6"/>
    <property type="match status" value="1"/>
</dbReference>